<evidence type="ECO:0000313" key="3">
    <source>
        <dbReference type="Proteomes" id="UP000887116"/>
    </source>
</evidence>
<dbReference type="OrthoDB" id="6433338at2759"/>
<dbReference type="AlphaFoldDB" id="A0A8X6H9N4"/>
<organism evidence="2 3">
    <name type="scientific">Trichonephila clavata</name>
    <name type="common">Joro spider</name>
    <name type="synonym">Nephila clavata</name>
    <dbReference type="NCBI Taxonomy" id="2740835"/>
    <lineage>
        <taxon>Eukaryota</taxon>
        <taxon>Metazoa</taxon>
        <taxon>Ecdysozoa</taxon>
        <taxon>Arthropoda</taxon>
        <taxon>Chelicerata</taxon>
        <taxon>Arachnida</taxon>
        <taxon>Araneae</taxon>
        <taxon>Araneomorphae</taxon>
        <taxon>Entelegynae</taxon>
        <taxon>Araneoidea</taxon>
        <taxon>Nephilidae</taxon>
        <taxon>Trichonephila</taxon>
    </lineage>
</organism>
<gene>
    <name evidence="2" type="primary">AVEN_155635_1</name>
    <name evidence="2" type="ORF">TNCT_555531</name>
</gene>
<sequence>MHYAVMCTPPPESNKNVNKPTSNNLEKEVKEQDKSLNLASISNAPHVLLQTLKVKIKGKNCSLIVRAMYDSGSQKSYIGKEMSALGLTLLRLQDLSYALFGGEMIKEKFHNEYKIELGSLD</sequence>
<accession>A0A8X6H9N4</accession>
<evidence type="ECO:0000313" key="2">
    <source>
        <dbReference type="EMBL" id="GFR19349.1"/>
    </source>
</evidence>
<feature type="region of interest" description="Disordered" evidence="1">
    <location>
        <begin position="1"/>
        <end position="22"/>
    </location>
</feature>
<proteinExistence type="predicted"/>
<name>A0A8X6H9N4_TRICU</name>
<reference evidence="2" key="1">
    <citation type="submission" date="2020-07" db="EMBL/GenBank/DDBJ databases">
        <title>Multicomponent nature underlies the extraordinary mechanical properties of spider dragline silk.</title>
        <authorList>
            <person name="Kono N."/>
            <person name="Nakamura H."/>
            <person name="Mori M."/>
            <person name="Yoshida Y."/>
            <person name="Ohtoshi R."/>
            <person name="Malay A.D."/>
            <person name="Moran D.A.P."/>
            <person name="Tomita M."/>
            <person name="Numata K."/>
            <person name="Arakawa K."/>
        </authorList>
    </citation>
    <scope>NUCLEOTIDE SEQUENCE</scope>
</reference>
<feature type="compositionally biased region" description="Polar residues" evidence="1">
    <location>
        <begin position="13"/>
        <end position="22"/>
    </location>
</feature>
<protein>
    <submittedName>
        <fullName evidence="2">Integrase catalytic domain-containing protein</fullName>
    </submittedName>
</protein>
<keyword evidence="3" id="KW-1185">Reference proteome</keyword>
<comment type="caution">
    <text evidence="2">The sequence shown here is derived from an EMBL/GenBank/DDBJ whole genome shotgun (WGS) entry which is preliminary data.</text>
</comment>
<evidence type="ECO:0000256" key="1">
    <source>
        <dbReference type="SAM" id="MobiDB-lite"/>
    </source>
</evidence>
<dbReference type="Proteomes" id="UP000887116">
    <property type="component" value="Unassembled WGS sequence"/>
</dbReference>
<dbReference type="EMBL" id="BMAO01007909">
    <property type="protein sequence ID" value="GFR19349.1"/>
    <property type="molecule type" value="Genomic_DNA"/>
</dbReference>